<evidence type="ECO:0000313" key="15">
    <source>
        <dbReference type="EMBL" id="GAA4472571.1"/>
    </source>
</evidence>
<dbReference type="InterPro" id="IPR042240">
    <property type="entry name" value="CHASE_sf"/>
</dbReference>
<keyword evidence="8 10" id="KW-1133">Transmembrane helix</keyword>
<comment type="catalytic activity">
    <reaction evidence="1">
        <text>ATP + protein L-histidine = ADP + protein N-phospho-L-histidine.</text>
        <dbReference type="EC" id="2.7.13.3"/>
    </reaction>
</comment>
<dbReference type="InterPro" id="IPR001610">
    <property type="entry name" value="PAC"/>
</dbReference>
<dbReference type="SMART" id="SM00387">
    <property type="entry name" value="HATPase_c"/>
    <property type="match status" value="1"/>
</dbReference>
<dbReference type="Gene3D" id="3.30.565.10">
    <property type="entry name" value="Histidine kinase-like ATPase, C-terminal domain"/>
    <property type="match status" value="1"/>
</dbReference>
<dbReference type="Pfam" id="PF00512">
    <property type="entry name" value="HisKA"/>
    <property type="match status" value="1"/>
</dbReference>
<dbReference type="RefSeq" id="WP_345328329.1">
    <property type="nucleotide sequence ID" value="NZ_BAABGA010000120.1"/>
</dbReference>
<dbReference type="PRINTS" id="PR00344">
    <property type="entry name" value="BCTRLSENSOR"/>
</dbReference>
<evidence type="ECO:0000256" key="3">
    <source>
        <dbReference type="ARBA" id="ARBA00012438"/>
    </source>
</evidence>
<dbReference type="CDD" id="cd00130">
    <property type="entry name" value="PAS"/>
    <property type="match status" value="2"/>
</dbReference>
<accession>A0ABP8NSV0</accession>
<evidence type="ECO:0000259" key="12">
    <source>
        <dbReference type="PROSITE" id="PS50112"/>
    </source>
</evidence>
<evidence type="ECO:0000256" key="4">
    <source>
        <dbReference type="ARBA" id="ARBA00022553"/>
    </source>
</evidence>
<dbReference type="EC" id="2.7.13.3" evidence="3"/>
<evidence type="ECO:0000256" key="5">
    <source>
        <dbReference type="ARBA" id="ARBA00022679"/>
    </source>
</evidence>
<organism evidence="15 16">
    <name type="scientific">Novipirellula rosea</name>
    <dbReference type="NCBI Taxonomy" id="1031540"/>
    <lineage>
        <taxon>Bacteria</taxon>
        <taxon>Pseudomonadati</taxon>
        <taxon>Planctomycetota</taxon>
        <taxon>Planctomycetia</taxon>
        <taxon>Pirellulales</taxon>
        <taxon>Pirellulaceae</taxon>
        <taxon>Novipirellula</taxon>
    </lineage>
</organism>
<keyword evidence="9 10" id="KW-0472">Membrane</keyword>
<comment type="caution">
    <text evidence="15">The sequence shown here is derived from an EMBL/GenBank/DDBJ whole genome shotgun (WGS) entry which is preliminary data.</text>
</comment>
<dbReference type="SUPFAM" id="SSF55785">
    <property type="entry name" value="PYP-like sensor domain (PAS domain)"/>
    <property type="match status" value="2"/>
</dbReference>
<feature type="domain" description="PAC" evidence="13">
    <location>
        <begin position="571"/>
        <end position="623"/>
    </location>
</feature>
<dbReference type="InterPro" id="IPR036890">
    <property type="entry name" value="HATPase_C_sf"/>
</dbReference>
<dbReference type="SUPFAM" id="SSF47384">
    <property type="entry name" value="Homodimeric domain of signal transducing histidine kinase"/>
    <property type="match status" value="1"/>
</dbReference>
<dbReference type="PROSITE" id="PS50112">
    <property type="entry name" value="PAS"/>
    <property type="match status" value="1"/>
</dbReference>
<feature type="domain" description="CHASE" evidence="14">
    <location>
        <begin position="142"/>
        <end position="249"/>
    </location>
</feature>
<dbReference type="Gene3D" id="1.10.287.130">
    <property type="match status" value="1"/>
</dbReference>
<dbReference type="Pfam" id="PF13426">
    <property type="entry name" value="PAS_9"/>
    <property type="match status" value="1"/>
</dbReference>
<dbReference type="SMART" id="SM00388">
    <property type="entry name" value="HisKA"/>
    <property type="match status" value="1"/>
</dbReference>
<dbReference type="Pfam" id="PF03924">
    <property type="entry name" value="CHASE"/>
    <property type="match status" value="1"/>
</dbReference>
<dbReference type="Proteomes" id="UP001500840">
    <property type="component" value="Unassembled WGS sequence"/>
</dbReference>
<evidence type="ECO:0000259" key="14">
    <source>
        <dbReference type="PROSITE" id="PS50839"/>
    </source>
</evidence>
<evidence type="ECO:0000259" key="11">
    <source>
        <dbReference type="PROSITE" id="PS50109"/>
    </source>
</evidence>
<gene>
    <name evidence="15" type="ORF">GCM10023156_69310</name>
</gene>
<dbReference type="NCBIfam" id="TIGR00229">
    <property type="entry name" value="sensory_box"/>
    <property type="match status" value="2"/>
</dbReference>
<protein>
    <recommendedName>
        <fullName evidence="3">histidine kinase</fullName>
        <ecNumber evidence="3">2.7.13.3</ecNumber>
    </recommendedName>
</protein>
<dbReference type="PANTHER" id="PTHR43304">
    <property type="entry name" value="PHYTOCHROME-LIKE PROTEIN CPH1"/>
    <property type="match status" value="1"/>
</dbReference>
<dbReference type="InterPro" id="IPR004358">
    <property type="entry name" value="Sig_transdc_His_kin-like_C"/>
</dbReference>
<evidence type="ECO:0000256" key="6">
    <source>
        <dbReference type="ARBA" id="ARBA00022692"/>
    </source>
</evidence>
<name>A0ABP8NSV0_9BACT</name>
<keyword evidence="6 10" id="KW-0812">Transmembrane</keyword>
<dbReference type="InterPro" id="IPR003594">
    <property type="entry name" value="HATPase_dom"/>
</dbReference>
<keyword evidence="5" id="KW-0808">Transferase</keyword>
<dbReference type="InterPro" id="IPR035965">
    <property type="entry name" value="PAS-like_dom_sf"/>
</dbReference>
<dbReference type="SMART" id="SM00086">
    <property type="entry name" value="PAC"/>
    <property type="match status" value="2"/>
</dbReference>
<dbReference type="InterPro" id="IPR000700">
    <property type="entry name" value="PAS-assoc_C"/>
</dbReference>
<feature type="domain" description="PAC" evidence="13">
    <location>
        <begin position="429"/>
        <end position="481"/>
    </location>
</feature>
<feature type="transmembrane region" description="Helical" evidence="10">
    <location>
        <begin position="317"/>
        <end position="337"/>
    </location>
</feature>
<comment type="subcellular location">
    <subcellularLocation>
        <location evidence="2">Membrane</location>
    </subcellularLocation>
</comment>
<evidence type="ECO:0000256" key="1">
    <source>
        <dbReference type="ARBA" id="ARBA00000085"/>
    </source>
</evidence>
<dbReference type="SUPFAM" id="SSF55874">
    <property type="entry name" value="ATPase domain of HSP90 chaperone/DNA topoisomerase II/histidine kinase"/>
    <property type="match status" value="1"/>
</dbReference>
<dbReference type="InterPro" id="IPR003661">
    <property type="entry name" value="HisK_dim/P_dom"/>
</dbReference>
<dbReference type="Pfam" id="PF02518">
    <property type="entry name" value="HATPase_c"/>
    <property type="match status" value="1"/>
</dbReference>
<dbReference type="SMART" id="SM01079">
    <property type="entry name" value="CHASE"/>
    <property type="match status" value="1"/>
</dbReference>
<keyword evidence="16" id="KW-1185">Reference proteome</keyword>
<keyword evidence="4" id="KW-0597">Phosphoprotein</keyword>
<feature type="domain" description="PAS" evidence="12">
    <location>
        <begin position="481"/>
        <end position="527"/>
    </location>
</feature>
<dbReference type="PANTHER" id="PTHR43304:SF1">
    <property type="entry name" value="PAC DOMAIN-CONTAINING PROTEIN"/>
    <property type="match status" value="1"/>
</dbReference>
<keyword evidence="7" id="KW-0418">Kinase</keyword>
<dbReference type="InterPro" id="IPR006189">
    <property type="entry name" value="CHASE_dom"/>
</dbReference>
<dbReference type="Gene3D" id="3.30.450.20">
    <property type="entry name" value="PAS domain"/>
    <property type="match status" value="2"/>
</dbReference>
<evidence type="ECO:0000256" key="10">
    <source>
        <dbReference type="SAM" id="Phobius"/>
    </source>
</evidence>
<proteinExistence type="predicted"/>
<dbReference type="InterPro" id="IPR005467">
    <property type="entry name" value="His_kinase_dom"/>
</dbReference>
<evidence type="ECO:0000259" key="13">
    <source>
        <dbReference type="PROSITE" id="PS50113"/>
    </source>
</evidence>
<feature type="transmembrane region" description="Helical" evidence="10">
    <location>
        <begin position="24"/>
        <end position="43"/>
    </location>
</feature>
<sequence>MNTTSENRSDGVRSTLVAAGTMRWFHWVIVVFSFGLTLLAWNYSRDQLDARIQLQFDRDADQTVELVRERMRKYEDALWSGVAFIGTIDGDIDSAKWKRYADSIQIEQKYPGINGIGVIQALSDQELPLFIQRERSVRPDFSVHPMQQRDEYWPITCIVPLQENIQALGLDMAHESNRITAAKKARDTGRAQVTGPIVLVQDSMQTPGFLFFAPFYNGRVHQKDKPVIDQFAGLVYAPFVFSKLMEGTLAKQNRHVGIRIEDAGDVLFDEHVASDADFDPNPLFKKTIDVAAYGRTWTFDVWSTKSFRANVDTTQPLTILFAGLIIDVLLIGLFLLISSASRKALRLADEMTLDLENLRLAADVNQIGVWDFDPNTGDVQCDDAMYRLYGRDRNTFSATYQAWLHSLHPDDRDSCEAAFQAALSGESTFDCEFRVIRPNGIVRHISAKAVVFFDEAGRPVRMLGANSDITERKHAACELESTRRLQSAIQNAAGVAIIATDPQGTIVVFNDAAQKMLGYSKDEMIDQANPGVFHDSDEVKARANELSEEFGCEVPAGFEVFVIKARQSESEQREWTYIRKDGSKFPVLLTVTALRDQEGKITGYLGIAADISERKLAQERIEMANASLARSNEELAQFAYVASHDLQEPLRKVNSFCELLEEDCGNELSDDAKLYMSYIIDGGRRMRTLILDLLAYSRVESEARRLSRVDANETLQYAIDNLSEAIRESNAQITYAPLPIAEADPGQLAQLFQNLIGNAIKYRGDKEPCVHISGEVRGSRCIYSIEDNGIGIEPSYREQVFGVFKRLHNRSKYKGTGIGLAICKRIVDRVDGQIWIESSASGGSIFRFEIPHGSDDDSSDVIQAQEDACCVS</sequence>
<dbReference type="InterPro" id="IPR052162">
    <property type="entry name" value="Sensor_kinase/Photoreceptor"/>
</dbReference>
<evidence type="ECO:0000256" key="7">
    <source>
        <dbReference type="ARBA" id="ARBA00022777"/>
    </source>
</evidence>
<evidence type="ECO:0000256" key="8">
    <source>
        <dbReference type="ARBA" id="ARBA00022989"/>
    </source>
</evidence>
<reference evidence="16" key="1">
    <citation type="journal article" date="2019" name="Int. J. Syst. Evol. Microbiol.">
        <title>The Global Catalogue of Microorganisms (GCM) 10K type strain sequencing project: providing services to taxonomists for standard genome sequencing and annotation.</title>
        <authorList>
            <consortium name="The Broad Institute Genomics Platform"/>
            <consortium name="The Broad Institute Genome Sequencing Center for Infectious Disease"/>
            <person name="Wu L."/>
            <person name="Ma J."/>
        </authorList>
    </citation>
    <scope>NUCLEOTIDE SEQUENCE [LARGE SCALE GENOMIC DNA]</scope>
    <source>
        <strain evidence="16">JCM 17759</strain>
    </source>
</reference>
<dbReference type="SMART" id="SM00091">
    <property type="entry name" value="PAS"/>
    <property type="match status" value="2"/>
</dbReference>
<dbReference type="PROSITE" id="PS50839">
    <property type="entry name" value="CHASE"/>
    <property type="match status" value="1"/>
</dbReference>
<dbReference type="PROSITE" id="PS50109">
    <property type="entry name" value="HIS_KIN"/>
    <property type="match status" value="1"/>
</dbReference>
<dbReference type="PROSITE" id="PS50113">
    <property type="entry name" value="PAC"/>
    <property type="match status" value="2"/>
</dbReference>
<evidence type="ECO:0000313" key="16">
    <source>
        <dbReference type="Proteomes" id="UP001500840"/>
    </source>
</evidence>
<dbReference type="EMBL" id="BAABGA010000120">
    <property type="protein sequence ID" value="GAA4472571.1"/>
    <property type="molecule type" value="Genomic_DNA"/>
</dbReference>
<dbReference type="InterPro" id="IPR036097">
    <property type="entry name" value="HisK_dim/P_sf"/>
</dbReference>
<dbReference type="InterPro" id="IPR013655">
    <property type="entry name" value="PAS_fold_3"/>
</dbReference>
<feature type="domain" description="Histidine kinase" evidence="11">
    <location>
        <begin position="641"/>
        <end position="854"/>
    </location>
</feature>
<dbReference type="Pfam" id="PF08447">
    <property type="entry name" value="PAS_3"/>
    <property type="match status" value="1"/>
</dbReference>
<dbReference type="CDD" id="cd00082">
    <property type="entry name" value="HisKA"/>
    <property type="match status" value="1"/>
</dbReference>
<dbReference type="Gene3D" id="3.30.450.350">
    <property type="entry name" value="CHASE domain"/>
    <property type="match status" value="1"/>
</dbReference>
<evidence type="ECO:0000256" key="2">
    <source>
        <dbReference type="ARBA" id="ARBA00004370"/>
    </source>
</evidence>
<dbReference type="Gene3D" id="2.10.70.100">
    <property type="match status" value="1"/>
</dbReference>
<evidence type="ECO:0000256" key="9">
    <source>
        <dbReference type="ARBA" id="ARBA00023136"/>
    </source>
</evidence>
<dbReference type="InterPro" id="IPR000014">
    <property type="entry name" value="PAS"/>
</dbReference>